<keyword evidence="6" id="KW-1185">Reference proteome</keyword>
<gene>
    <name evidence="5" type="ORF">GZH47_01105</name>
</gene>
<dbReference type="Proteomes" id="UP000479114">
    <property type="component" value="Chromosome"/>
</dbReference>
<dbReference type="InterPro" id="IPR027383">
    <property type="entry name" value="Znf_put"/>
</dbReference>
<dbReference type="InterPro" id="IPR041916">
    <property type="entry name" value="Anti_sigma_zinc_sf"/>
</dbReference>
<dbReference type="KEGG" id="prz:GZH47_01105"/>
<reference evidence="5 6" key="1">
    <citation type="submission" date="2020-02" db="EMBL/GenBank/DDBJ databases">
        <title>Paenibacillus sp. nov., isolated from rhizosphere soil of tomato.</title>
        <authorList>
            <person name="Weon H.-Y."/>
            <person name="Lee S.A."/>
        </authorList>
    </citation>
    <scope>NUCLEOTIDE SEQUENCE [LARGE SCALE GENOMIC DNA]</scope>
    <source>
        <strain evidence="5 6">14171R-81</strain>
    </source>
</reference>
<protein>
    <recommendedName>
        <fullName evidence="2">Anti-sigma-W factor RsiW</fullName>
    </recommendedName>
</protein>
<dbReference type="AlphaFoldDB" id="A0A6C0NTS4"/>
<evidence type="ECO:0000256" key="3">
    <source>
        <dbReference type="SAM" id="Phobius"/>
    </source>
</evidence>
<sequence>MTKHPEEQLSAYLDDELTQDERKEIEAHLETCESCQELLEAMAVNNDDLVQTFSLIEAPMDLEVRVMQSIASEEGRQFAGNGRILALLLGLLTLGLFYLLTGAIIGKLIHGWSKLAITLIYASSHFILSVPALTGGTIVLSLFILVTSFISLRRLLQTSAS</sequence>
<proteinExistence type="inferred from homology"/>
<evidence type="ECO:0000259" key="4">
    <source>
        <dbReference type="Pfam" id="PF13490"/>
    </source>
</evidence>
<keyword evidence="3" id="KW-0472">Membrane</keyword>
<organism evidence="5 6">
    <name type="scientific">Paenibacillus rhizovicinus</name>
    <dbReference type="NCBI Taxonomy" id="2704463"/>
    <lineage>
        <taxon>Bacteria</taxon>
        <taxon>Bacillati</taxon>
        <taxon>Bacillota</taxon>
        <taxon>Bacilli</taxon>
        <taxon>Bacillales</taxon>
        <taxon>Paenibacillaceae</taxon>
        <taxon>Paenibacillus</taxon>
    </lineage>
</organism>
<accession>A0A6C0NTS4</accession>
<dbReference type="RefSeq" id="WP_162638137.1">
    <property type="nucleotide sequence ID" value="NZ_CP048286.1"/>
</dbReference>
<name>A0A6C0NTS4_9BACL</name>
<dbReference type="Pfam" id="PF13490">
    <property type="entry name" value="zf-HC2"/>
    <property type="match status" value="1"/>
</dbReference>
<comment type="similarity">
    <text evidence="1">Belongs to the zinc-associated anti-sigma factor (ZAS) superfamily. Anti-sigma-W factor family.</text>
</comment>
<dbReference type="EMBL" id="CP048286">
    <property type="protein sequence ID" value="QHW29567.1"/>
    <property type="molecule type" value="Genomic_DNA"/>
</dbReference>
<evidence type="ECO:0000256" key="2">
    <source>
        <dbReference type="ARBA" id="ARBA00024438"/>
    </source>
</evidence>
<keyword evidence="3" id="KW-0812">Transmembrane</keyword>
<evidence type="ECO:0000313" key="5">
    <source>
        <dbReference type="EMBL" id="QHW29567.1"/>
    </source>
</evidence>
<evidence type="ECO:0000256" key="1">
    <source>
        <dbReference type="ARBA" id="ARBA00024353"/>
    </source>
</evidence>
<evidence type="ECO:0000313" key="6">
    <source>
        <dbReference type="Proteomes" id="UP000479114"/>
    </source>
</evidence>
<feature type="transmembrane region" description="Helical" evidence="3">
    <location>
        <begin position="84"/>
        <end position="106"/>
    </location>
</feature>
<keyword evidence="3" id="KW-1133">Transmembrane helix</keyword>
<feature type="transmembrane region" description="Helical" evidence="3">
    <location>
        <begin position="126"/>
        <end position="152"/>
    </location>
</feature>
<feature type="domain" description="Putative zinc-finger" evidence="4">
    <location>
        <begin position="6"/>
        <end position="36"/>
    </location>
</feature>
<dbReference type="Gene3D" id="1.10.10.1320">
    <property type="entry name" value="Anti-sigma factor, zinc-finger domain"/>
    <property type="match status" value="1"/>
</dbReference>